<accession>A0ABP1R790</accession>
<sequence>MEEVEDVTAAINFNNKANQILNGHGKHRGGASSDTGVMTGVTVDNTHTGSNSWWRGGGGGDNGGGCDTSAGGGWGGGCDTSAGGGWGGGCDSGGGNSSCN</sequence>
<protein>
    <submittedName>
        <fullName evidence="2">Uncharacterized protein</fullName>
    </submittedName>
</protein>
<proteinExistence type="predicted"/>
<dbReference type="Proteomes" id="UP001642540">
    <property type="component" value="Unassembled WGS sequence"/>
</dbReference>
<comment type="caution">
    <text evidence="2">The sequence shown here is derived from an EMBL/GenBank/DDBJ whole genome shotgun (WGS) entry which is preliminary data.</text>
</comment>
<reference evidence="2 3" key="1">
    <citation type="submission" date="2024-08" db="EMBL/GenBank/DDBJ databases">
        <authorList>
            <person name="Cucini C."/>
            <person name="Frati F."/>
        </authorList>
    </citation>
    <scope>NUCLEOTIDE SEQUENCE [LARGE SCALE GENOMIC DNA]</scope>
</reference>
<evidence type="ECO:0000256" key="1">
    <source>
        <dbReference type="SAM" id="MobiDB-lite"/>
    </source>
</evidence>
<feature type="region of interest" description="Disordered" evidence="1">
    <location>
        <begin position="22"/>
        <end position="57"/>
    </location>
</feature>
<keyword evidence="3" id="KW-1185">Reference proteome</keyword>
<gene>
    <name evidence="2" type="ORF">ODALV1_LOCUS17934</name>
</gene>
<evidence type="ECO:0000313" key="3">
    <source>
        <dbReference type="Proteomes" id="UP001642540"/>
    </source>
</evidence>
<name>A0ABP1R790_9HEXA</name>
<dbReference type="EMBL" id="CAXLJM020000057">
    <property type="protein sequence ID" value="CAL8117994.1"/>
    <property type="molecule type" value="Genomic_DNA"/>
</dbReference>
<organism evidence="2 3">
    <name type="scientific">Orchesella dallaii</name>
    <dbReference type="NCBI Taxonomy" id="48710"/>
    <lineage>
        <taxon>Eukaryota</taxon>
        <taxon>Metazoa</taxon>
        <taxon>Ecdysozoa</taxon>
        <taxon>Arthropoda</taxon>
        <taxon>Hexapoda</taxon>
        <taxon>Collembola</taxon>
        <taxon>Entomobryomorpha</taxon>
        <taxon>Entomobryoidea</taxon>
        <taxon>Orchesellidae</taxon>
        <taxon>Orchesellinae</taxon>
        <taxon>Orchesella</taxon>
    </lineage>
</organism>
<feature type="compositionally biased region" description="Polar residues" evidence="1">
    <location>
        <begin position="32"/>
        <end position="48"/>
    </location>
</feature>
<evidence type="ECO:0000313" key="2">
    <source>
        <dbReference type="EMBL" id="CAL8117994.1"/>
    </source>
</evidence>